<keyword evidence="3" id="KW-1185">Reference proteome</keyword>
<protein>
    <submittedName>
        <fullName evidence="2">Uncharacterized protein</fullName>
    </submittedName>
</protein>
<feature type="compositionally biased region" description="Polar residues" evidence="1">
    <location>
        <begin position="1"/>
        <end position="10"/>
    </location>
</feature>
<dbReference type="AlphaFoldDB" id="S9QU20"/>
<feature type="region of interest" description="Disordered" evidence="1">
    <location>
        <begin position="1"/>
        <end position="41"/>
    </location>
</feature>
<dbReference type="EMBL" id="ANAH02000001">
    <property type="protein sequence ID" value="EPX64834.1"/>
    <property type="molecule type" value="Genomic_DNA"/>
</dbReference>
<sequence length="41" mass="4569">MPGTTTSMRPGSTYEWERFHSPRPAGNDIRSGVLAPCFTKE</sequence>
<evidence type="ECO:0000313" key="2">
    <source>
        <dbReference type="EMBL" id="EPX64834.1"/>
    </source>
</evidence>
<organism evidence="2 3">
    <name type="scientific">Cystobacter fuscus (strain ATCC 25194 / DSM 2262 / NBRC 100088 / M29)</name>
    <dbReference type="NCBI Taxonomy" id="1242864"/>
    <lineage>
        <taxon>Bacteria</taxon>
        <taxon>Pseudomonadati</taxon>
        <taxon>Myxococcota</taxon>
        <taxon>Myxococcia</taxon>
        <taxon>Myxococcales</taxon>
        <taxon>Cystobacterineae</taxon>
        <taxon>Archangiaceae</taxon>
        <taxon>Cystobacter</taxon>
    </lineage>
</organism>
<comment type="caution">
    <text evidence="2">The sequence shown here is derived from an EMBL/GenBank/DDBJ whole genome shotgun (WGS) entry which is preliminary data.</text>
</comment>
<name>S9QU20_CYSF2</name>
<reference evidence="2" key="1">
    <citation type="submission" date="2013-05" db="EMBL/GenBank/DDBJ databases">
        <title>Genome assembly of Cystobacter fuscus DSM 2262.</title>
        <authorList>
            <person name="Sharma G."/>
            <person name="Khatri I."/>
            <person name="Kaur C."/>
            <person name="Mayilraj S."/>
            <person name="Subramanian S."/>
        </authorList>
    </citation>
    <scope>NUCLEOTIDE SEQUENCE [LARGE SCALE GENOMIC DNA]</scope>
    <source>
        <strain evidence="2">DSM 2262</strain>
    </source>
</reference>
<evidence type="ECO:0000313" key="3">
    <source>
        <dbReference type="Proteomes" id="UP000011682"/>
    </source>
</evidence>
<proteinExistence type="predicted"/>
<dbReference type="Proteomes" id="UP000011682">
    <property type="component" value="Unassembled WGS sequence"/>
</dbReference>
<gene>
    <name evidence="2" type="ORF">D187_000256</name>
</gene>
<accession>S9QU20</accession>
<evidence type="ECO:0000256" key="1">
    <source>
        <dbReference type="SAM" id="MobiDB-lite"/>
    </source>
</evidence>